<dbReference type="Proteomes" id="UP000198956">
    <property type="component" value="Unassembled WGS sequence"/>
</dbReference>
<gene>
    <name evidence="1" type="ORF">SAMN04489735_103536</name>
</gene>
<sequence length="59" mass="6906">MWKAPWQNILPESFFIVRKVRPLSGISYFRRASLTGPALTFFCDIISENLLGKEREIYV</sequence>
<organism evidence="1 2">
    <name type="scientific">Aneurinibacillus thermoaerophilus</name>
    <dbReference type="NCBI Taxonomy" id="143495"/>
    <lineage>
        <taxon>Bacteria</taxon>
        <taxon>Bacillati</taxon>
        <taxon>Bacillota</taxon>
        <taxon>Bacilli</taxon>
        <taxon>Bacillales</taxon>
        <taxon>Paenibacillaceae</taxon>
        <taxon>Aneurinibacillus group</taxon>
        <taxon>Aneurinibacillus</taxon>
    </lineage>
</organism>
<dbReference type="EMBL" id="FNDE01000035">
    <property type="protein sequence ID" value="SDH59872.1"/>
    <property type="molecule type" value="Genomic_DNA"/>
</dbReference>
<protein>
    <submittedName>
        <fullName evidence="1">Uncharacterized protein</fullName>
    </submittedName>
</protein>
<evidence type="ECO:0000313" key="1">
    <source>
        <dbReference type="EMBL" id="SDH59872.1"/>
    </source>
</evidence>
<proteinExistence type="predicted"/>
<evidence type="ECO:0000313" key="2">
    <source>
        <dbReference type="Proteomes" id="UP000198956"/>
    </source>
</evidence>
<dbReference type="AlphaFoldDB" id="A0A1G8DQE2"/>
<accession>A0A1G8DQE2</accession>
<name>A0A1G8DQE2_ANETH</name>
<reference evidence="1 2" key="1">
    <citation type="submission" date="2016-10" db="EMBL/GenBank/DDBJ databases">
        <authorList>
            <person name="de Groot N.N."/>
        </authorList>
    </citation>
    <scope>NUCLEOTIDE SEQUENCE [LARGE SCALE GENOMIC DNA]</scope>
    <source>
        <strain evidence="1 2">L 420-91</strain>
    </source>
</reference>